<proteinExistence type="predicted"/>
<accession>A0A1H5WFM7</accession>
<evidence type="ECO:0000313" key="2">
    <source>
        <dbReference type="Proteomes" id="UP000236735"/>
    </source>
</evidence>
<name>A0A1H5WFM7_XYLRU</name>
<dbReference type="Proteomes" id="UP000236735">
    <property type="component" value="Unassembled WGS sequence"/>
</dbReference>
<gene>
    <name evidence="1" type="ORF">SAMN05216354_2308</name>
</gene>
<sequence>MTNGRYAMLLISRYIRKMPANTSSHQFCVGVTRALRRHYWLRFPVERMQQHPEERLCASAIIFSRMRREIWLVGDCHCLINGIYHDNPKPYEQNLAEIRARKVRELLMQGMTQDELRKPLDPAREVIIPTMLEVMKNQNKTYAVIDGFPIPETKVSIILLDFQPWEIVLASDGYPKLGKTLEETEAMLDKQRKNDPLNIGEFKATKAFIEGNNSFDDRSYIRFTV</sequence>
<reference evidence="1 2" key="1">
    <citation type="submission" date="2016-10" db="EMBL/GenBank/DDBJ databases">
        <authorList>
            <person name="de Groot N.N."/>
        </authorList>
    </citation>
    <scope>NUCLEOTIDE SEQUENCE [LARGE SCALE GENOMIC DNA]</scope>
    <source>
        <strain evidence="1 2">AR32</strain>
    </source>
</reference>
<dbReference type="EMBL" id="FNUV01000006">
    <property type="protein sequence ID" value="SEF98001.1"/>
    <property type="molecule type" value="Genomic_DNA"/>
</dbReference>
<evidence type="ECO:0008006" key="3">
    <source>
        <dbReference type="Google" id="ProtNLM"/>
    </source>
</evidence>
<dbReference type="AlphaFoldDB" id="A0A1H5WFM7"/>
<protein>
    <recommendedName>
        <fullName evidence="3">Glycerophosphoryl diester phosphodiesterase</fullName>
    </recommendedName>
</protein>
<evidence type="ECO:0000313" key="1">
    <source>
        <dbReference type="EMBL" id="SEF98001.1"/>
    </source>
</evidence>
<organism evidence="1 2">
    <name type="scientific">Xylanibacter ruminicola</name>
    <name type="common">Prevotella ruminicola</name>
    <dbReference type="NCBI Taxonomy" id="839"/>
    <lineage>
        <taxon>Bacteria</taxon>
        <taxon>Pseudomonadati</taxon>
        <taxon>Bacteroidota</taxon>
        <taxon>Bacteroidia</taxon>
        <taxon>Bacteroidales</taxon>
        <taxon>Prevotellaceae</taxon>
        <taxon>Xylanibacter</taxon>
    </lineage>
</organism>